<feature type="compositionally biased region" description="Polar residues" evidence="1">
    <location>
        <begin position="127"/>
        <end position="141"/>
    </location>
</feature>
<dbReference type="AlphaFoldDB" id="A0A915PEG3"/>
<name>A0A915PEG3_9BILA</name>
<feature type="compositionally biased region" description="Low complexity" evidence="1">
    <location>
        <begin position="52"/>
        <end position="68"/>
    </location>
</feature>
<evidence type="ECO:0000256" key="1">
    <source>
        <dbReference type="SAM" id="MobiDB-lite"/>
    </source>
</evidence>
<dbReference type="WBParaSite" id="scf7180000424519.g13355">
    <property type="protein sequence ID" value="scf7180000424519.g13355"/>
    <property type="gene ID" value="scf7180000424519.g13355"/>
</dbReference>
<feature type="compositionally biased region" description="Basic and acidic residues" evidence="1">
    <location>
        <begin position="145"/>
        <end position="164"/>
    </location>
</feature>
<feature type="region of interest" description="Disordered" evidence="1">
    <location>
        <begin position="1"/>
        <end position="204"/>
    </location>
</feature>
<organism evidence="2 3">
    <name type="scientific">Meloidogyne floridensis</name>
    <dbReference type="NCBI Taxonomy" id="298350"/>
    <lineage>
        <taxon>Eukaryota</taxon>
        <taxon>Metazoa</taxon>
        <taxon>Ecdysozoa</taxon>
        <taxon>Nematoda</taxon>
        <taxon>Chromadorea</taxon>
        <taxon>Rhabditida</taxon>
        <taxon>Tylenchina</taxon>
        <taxon>Tylenchomorpha</taxon>
        <taxon>Tylenchoidea</taxon>
        <taxon>Meloidogynidae</taxon>
        <taxon>Meloidogyninae</taxon>
        <taxon>Meloidogyne</taxon>
    </lineage>
</organism>
<accession>A0A915PEG3</accession>
<feature type="compositionally biased region" description="Basic residues" evidence="1">
    <location>
        <begin position="165"/>
        <end position="178"/>
    </location>
</feature>
<evidence type="ECO:0000313" key="2">
    <source>
        <dbReference type="Proteomes" id="UP000887560"/>
    </source>
</evidence>
<protein>
    <submittedName>
        <fullName evidence="3">Uncharacterized protein</fullName>
    </submittedName>
</protein>
<sequence>MDIKPKLEPRDVELNENIAVNPVTQGKKRKGDDDNFQQNRLTKTQRRKLNKINRQQQNQQQGNVQQQRHLPQKVEELNENVGAVNPVKKGKKKGKNNFQNLIEGITKKQKRKLRRARAKERQKENEQAQSTGNGSFGNRSNIPIRRKEQIANDKDWKKWKDQKEKKKQQQAQKPKKQVKFNVANDETNGNNNNGTSAKPKTKRQKRLQAEQDLTDERLKTLRNSIKELLKFRQLFKNDETILVKNVEYQQLCTLIASIIPALLHPRKFNRRYDDGILNEIVKQAALLEPKLFTKASVFNFNKIEENQNERKNLQLQL</sequence>
<feature type="compositionally biased region" description="Basic residues" evidence="1">
    <location>
        <begin position="107"/>
        <end position="118"/>
    </location>
</feature>
<reference evidence="3" key="1">
    <citation type="submission" date="2022-11" db="UniProtKB">
        <authorList>
            <consortium name="WormBaseParasite"/>
        </authorList>
    </citation>
    <scope>IDENTIFICATION</scope>
</reference>
<proteinExistence type="predicted"/>
<feature type="compositionally biased region" description="Basic and acidic residues" evidence="1">
    <location>
        <begin position="1"/>
        <end position="13"/>
    </location>
</feature>
<keyword evidence="2" id="KW-1185">Reference proteome</keyword>
<dbReference type="Proteomes" id="UP000887560">
    <property type="component" value="Unplaced"/>
</dbReference>
<evidence type="ECO:0000313" key="3">
    <source>
        <dbReference type="WBParaSite" id="scf7180000424519.g13355"/>
    </source>
</evidence>